<dbReference type="AlphaFoldDB" id="A0ABD0LNW6"/>
<feature type="region of interest" description="Disordered" evidence="1">
    <location>
        <begin position="1"/>
        <end position="59"/>
    </location>
</feature>
<comment type="caution">
    <text evidence="2">The sequence shown here is derived from an EMBL/GenBank/DDBJ whole genome shotgun (WGS) entry which is preliminary data.</text>
</comment>
<organism evidence="2 3">
    <name type="scientific">Batillaria attramentaria</name>
    <dbReference type="NCBI Taxonomy" id="370345"/>
    <lineage>
        <taxon>Eukaryota</taxon>
        <taxon>Metazoa</taxon>
        <taxon>Spiralia</taxon>
        <taxon>Lophotrochozoa</taxon>
        <taxon>Mollusca</taxon>
        <taxon>Gastropoda</taxon>
        <taxon>Caenogastropoda</taxon>
        <taxon>Sorbeoconcha</taxon>
        <taxon>Cerithioidea</taxon>
        <taxon>Batillariidae</taxon>
        <taxon>Batillaria</taxon>
    </lineage>
</organism>
<dbReference type="Proteomes" id="UP001519460">
    <property type="component" value="Unassembled WGS sequence"/>
</dbReference>
<proteinExistence type="predicted"/>
<sequence length="77" mass="8564">MVVAVPKGEKKPQHVAASRKRRLTEEPGEDQSDGRRSLHAQHNGHASNRGGANAAGERRVWGDVYKSRQNFVDMHCC</sequence>
<dbReference type="EMBL" id="JACVVK020000035">
    <property type="protein sequence ID" value="KAK7500688.1"/>
    <property type="molecule type" value="Genomic_DNA"/>
</dbReference>
<protein>
    <submittedName>
        <fullName evidence="2">Uncharacterized protein</fullName>
    </submittedName>
</protein>
<keyword evidence="3" id="KW-1185">Reference proteome</keyword>
<name>A0ABD0LNW6_9CAEN</name>
<evidence type="ECO:0000256" key="1">
    <source>
        <dbReference type="SAM" id="MobiDB-lite"/>
    </source>
</evidence>
<evidence type="ECO:0000313" key="3">
    <source>
        <dbReference type="Proteomes" id="UP001519460"/>
    </source>
</evidence>
<evidence type="ECO:0000313" key="2">
    <source>
        <dbReference type="EMBL" id="KAK7500688.1"/>
    </source>
</evidence>
<gene>
    <name evidence="2" type="ORF">BaRGS_00007932</name>
</gene>
<reference evidence="2 3" key="1">
    <citation type="journal article" date="2023" name="Sci. Data">
        <title>Genome assembly of the Korean intertidal mud-creeper Batillaria attramentaria.</title>
        <authorList>
            <person name="Patra A.K."/>
            <person name="Ho P.T."/>
            <person name="Jun S."/>
            <person name="Lee S.J."/>
            <person name="Kim Y."/>
            <person name="Won Y.J."/>
        </authorList>
    </citation>
    <scope>NUCLEOTIDE SEQUENCE [LARGE SCALE GENOMIC DNA]</scope>
    <source>
        <strain evidence="2">Wonlab-2016</strain>
    </source>
</reference>
<accession>A0ABD0LNW6</accession>